<dbReference type="Gene3D" id="3.60.21.10">
    <property type="match status" value="1"/>
</dbReference>
<evidence type="ECO:0000259" key="8">
    <source>
        <dbReference type="Pfam" id="PF00149"/>
    </source>
</evidence>
<dbReference type="SUPFAM" id="SSF56300">
    <property type="entry name" value="Metallo-dependent phosphatases"/>
    <property type="match status" value="1"/>
</dbReference>
<dbReference type="InterPro" id="IPR004843">
    <property type="entry name" value="Calcineurin-like_PHP"/>
</dbReference>
<comment type="similarity">
    <text evidence="1 7">Belongs to the SbcD family.</text>
</comment>
<comment type="function">
    <text evidence="7">SbcCD cleaves DNA hairpin structures. These structures can inhibit DNA replication and are intermediates in certain DNA recombination reactions. The complex acts as a 3'-&gt;5' double strand exonuclease that can open hairpins. It also has a 5' single-strand endonuclease activity.</text>
</comment>
<comment type="subunit">
    <text evidence="2 7">Heterodimer of SbcC and SbcD.</text>
</comment>
<name>A0ABW8N549_9MICC</name>
<gene>
    <name evidence="7" type="primary">sbcD</name>
    <name evidence="10" type="ORF">ABIA52_001602</name>
</gene>
<evidence type="ECO:0000256" key="1">
    <source>
        <dbReference type="ARBA" id="ARBA00010555"/>
    </source>
</evidence>
<dbReference type="InterPro" id="IPR050535">
    <property type="entry name" value="DNA_Repair-Maintenance_Comp"/>
</dbReference>
<evidence type="ECO:0000313" key="10">
    <source>
        <dbReference type="EMBL" id="MFK4638713.1"/>
    </source>
</evidence>
<keyword evidence="7" id="KW-0235">DNA replication</keyword>
<organism evidence="10 11">
    <name type="scientific">Paenarthrobacter histidinolovorans</name>
    <dbReference type="NCBI Taxonomy" id="43664"/>
    <lineage>
        <taxon>Bacteria</taxon>
        <taxon>Bacillati</taxon>
        <taxon>Actinomycetota</taxon>
        <taxon>Actinomycetes</taxon>
        <taxon>Micrococcales</taxon>
        <taxon>Micrococcaceae</taxon>
        <taxon>Paenarthrobacter</taxon>
    </lineage>
</organism>
<accession>A0ABW8N549</accession>
<dbReference type="GO" id="GO:0004527">
    <property type="term" value="F:exonuclease activity"/>
    <property type="evidence" value="ECO:0007669"/>
    <property type="project" value="UniProtKB-KW"/>
</dbReference>
<dbReference type="InterPro" id="IPR041796">
    <property type="entry name" value="Mre11_N"/>
</dbReference>
<keyword evidence="7" id="KW-0255">Endonuclease</keyword>
<protein>
    <recommendedName>
        <fullName evidence="3 7">Nuclease SbcCD subunit D</fullName>
    </recommendedName>
</protein>
<dbReference type="RefSeq" id="WP_189013044.1">
    <property type="nucleotide sequence ID" value="NZ_BMPM01000001.1"/>
</dbReference>
<dbReference type="InterPro" id="IPR026843">
    <property type="entry name" value="SbcD_C"/>
</dbReference>
<keyword evidence="4 7" id="KW-0540">Nuclease</keyword>
<dbReference type="PANTHER" id="PTHR30337">
    <property type="entry name" value="COMPONENT OF ATP-DEPENDENT DSDNA EXONUCLEASE"/>
    <property type="match status" value="1"/>
</dbReference>
<dbReference type="Proteomes" id="UP001620520">
    <property type="component" value="Unassembled WGS sequence"/>
</dbReference>
<comment type="caution">
    <text evidence="10">The sequence shown here is derived from an EMBL/GenBank/DDBJ whole genome shotgun (WGS) entry which is preliminary data.</text>
</comment>
<keyword evidence="7" id="KW-0233">DNA recombination</keyword>
<evidence type="ECO:0000256" key="3">
    <source>
        <dbReference type="ARBA" id="ARBA00013365"/>
    </source>
</evidence>
<keyword evidence="11" id="KW-1185">Reference proteome</keyword>
<dbReference type="PANTHER" id="PTHR30337:SF0">
    <property type="entry name" value="NUCLEASE SBCCD SUBUNIT D"/>
    <property type="match status" value="1"/>
</dbReference>
<proteinExistence type="inferred from homology"/>
<evidence type="ECO:0000256" key="6">
    <source>
        <dbReference type="ARBA" id="ARBA00022839"/>
    </source>
</evidence>
<dbReference type="CDD" id="cd00840">
    <property type="entry name" value="MPP_Mre11_N"/>
    <property type="match status" value="1"/>
</dbReference>
<keyword evidence="5 7" id="KW-0378">Hydrolase</keyword>
<keyword evidence="6 7" id="KW-0269">Exonuclease</keyword>
<evidence type="ECO:0000259" key="9">
    <source>
        <dbReference type="Pfam" id="PF12320"/>
    </source>
</evidence>
<sequence length="391" mass="42356">MRLLHTSDWHLGRSFHGVGMLDAQRGFVDQLVAFVEANSVDVVLIAGDVYDRALPGLDVVTLLDDALVRLTQAGASVVLTSGNHDSAIRLGFASRLLERGGVHLRTRVEDLDVPVLLPVGAEGDVAGQVAIYGIPYLEPRLVAERLGVDSANHFDVTQRAIERITNDVERRRESGSVYPVVLAHTFASGGITSESERDLSIGGLGAVPLDLFEGFTYTALGHLHGRQQLAGNVRYSGSPLAYSFSEAKHSKGAWLVDISPSGVIDVQEVVWEAPKALAVLRGTLDELLESGQYAWAEEAYCQITITDPQRPTQAMEKLRVRFPDTLVLSFDPEGAGTRTTTSYSDRLAKAQDDLGVCCGFLEHVRDRGAGDAEEAALREALEAVRLEEAEL</sequence>
<evidence type="ECO:0000256" key="5">
    <source>
        <dbReference type="ARBA" id="ARBA00022801"/>
    </source>
</evidence>
<dbReference type="EMBL" id="JBIYEW010000003">
    <property type="protein sequence ID" value="MFK4638713.1"/>
    <property type="molecule type" value="Genomic_DNA"/>
</dbReference>
<feature type="domain" description="Calcineurin-like phosphoesterase" evidence="8">
    <location>
        <begin position="1"/>
        <end position="121"/>
    </location>
</feature>
<dbReference type="InterPro" id="IPR004593">
    <property type="entry name" value="SbcD"/>
</dbReference>
<reference evidence="10 11" key="1">
    <citation type="submission" date="2024-10" db="EMBL/GenBank/DDBJ databases">
        <title>Novel secondary metabolite-producing bacteria for plant disease control.</title>
        <authorList>
            <person name="Chevrette M."/>
        </authorList>
    </citation>
    <scope>NUCLEOTIDE SEQUENCE [LARGE SCALE GENOMIC DNA]</scope>
    <source>
        <strain evidence="10 11">J30 TE3557</strain>
    </source>
</reference>
<dbReference type="Pfam" id="PF12320">
    <property type="entry name" value="SbcD_C"/>
    <property type="match status" value="1"/>
</dbReference>
<feature type="domain" description="Nuclease SbcCD subunit D C-terminal" evidence="9">
    <location>
        <begin position="275"/>
        <end position="343"/>
    </location>
</feature>
<evidence type="ECO:0000313" key="11">
    <source>
        <dbReference type="Proteomes" id="UP001620520"/>
    </source>
</evidence>
<evidence type="ECO:0000256" key="4">
    <source>
        <dbReference type="ARBA" id="ARBA00022722"/>
    </source>
</evidence>
<evidence type="ECO:0000256" key="7">
    <source>
        <dbReference type="RuleBase" id="RU363069"/>
    </source>
</evidence>
<dbReference type="InterPro" id="IPR029052">
    <property type="entry name" value="Metallo-depent_PP-like"/>
</dbReference>
<evidence type="ECO:0000256" key="2">
    <source>
        <dbReference type="ARBA" id="ARBA00011322"/>
    </source>
</evidence>
<dbReference type="Pfam" id="PF00149">
    <property type="entry name" value="Metallophos"/>
    <property type="match status" value="1"/>
</dbReference>
<dbReference type="NCBIfam" id="TIGR00619">
    <property type="entry name" value="sbcd"/>
    <property type="match status" value="1"/>
</dbReference>